<name>A0A9P0PJK2_ACAOB</name>
<protein>
    <submittedName>
        <fullName evidence="1">Uncharacterized protein</fullName>
    </submittedName>
</protein>
<comment type="caution">
    <text evidence="1">The sequence shown here is derived from an EMBL/GenBank/DDBJ whole genome shotgun (WGS) entry which is preliminary data.</text>
</comment>
<gene>
    <name evidence="1" type="ORF">ACAOBT_LOCUS18577</name>
</gene>
<proteinExistence type="predicted"/>
<evidence type="ECO:0000313" key="1">
    <source>
        <dbReference type="EMBL" id="CAH1988614.1"/>
    </source>
</evidence>
<accession>A0A9P0PJK2</accession>
<dbReference type="EMBL" id="CAKOFQ010007048">
    <property type="protein sequence ID" value="CAH1988614.1"/>
    <property type="molecule type" value="Genomic_DNA"/>
</dbReference>
<dbReference type="AlphaFoldDB" id="A0A9P0PJK2"/>
<evidence type="ECO:0000313" key="2">
    <source>
        <dbReference type="Proteomes" id="UP001152888"/>
    </source>
</evidence>
<sequence>MTDMHFVCGMALGTARRTRRPPPNVQTFINIHDRLCESGSFKRSTHVAGRTASVRTIQIEEAVLNKIEEDRTTSTRKIANQLNLNHIPV</sequence>
<keyword evidence="2" id="KW-1185">Reference proteome</keyword>
<reference evidence="1" key="1">
    <citation type="submission" date="2022-03" db="EMBL/GenBank/DDBJ databases">
        <authorList>
            <person name="Sayadi A."/>
        </authorList>
    </citation>
    <scope>NUCLEOTIDE SEQUENCE</scope>
</reference>
<dbReference type="Proteomes" id="UP001152888">
    <property type="component" value="Unassembled WGS sequence"/>
</dbReference>
<organism evidence="1 2">
    <name type="scientific">Acanthoscelides obtectus</name>
    <name type="common">Bean weevil</name>
    <name type="synonym">Bruchus obtectus</name>
    <dbReference type="NCBI Taxonomy" id="200917"/>
    <lineage>
        <taxon>Eukaryota</taxon>
        <taxon>Metazoa</taxon>
        <taxon>Ecdysozoa</taxon>
        <taxon>Arthropoda</taxon>
        <taxon>Hexapoda</taxon>
        <taxon>Insecta</taxon>
        <taxon>Pterygota</taxon>
        <taxon>Neoptera</taxon>
        <taxon>Endopterygota</taxon>
        <taxon>Coleoptera</taxon>
        <taxon>Polyphaga</taxon>
        <taxon>Cucujiformia</taxon>
        <taxon>Chrysomeloidea</taxon>
        <taxon>Chrysomelidae</taxon>
        <taxon>Bruchinae</taxon>
        <taxon>Bruchini</taxon>
        <taxon>Acanthoscelides</taxon>
    </lineage>
</organism>
<dbReference type="OrthoDB" id="6760518at2759"/>